<gene>
    <name evidence="2" type="ORF">OU421_09120</name>
</gene>
<name>A0A9X9S2K9_METOG</name>
<keyword evidence="3" id="KW-1185">Reference proteome</keyword>
<dbReference type="PANTHER" id="PTHR42923">
    <property type="entry name" value="PROTOPORPHYRINOGEN OXIDASE"/>
    <property type="match status" value="1"/>
</dbReference>
<dbReference type="EMBL" id="CP113361">
    <property type="protein sequence ID" value="WAI00586.1"/>
    <property type="molecule type" value="Genomic_DNA"/>
</dbReference>
<dbReference type="Gene3D" id="3.50.50.60">
    <property type="entry name" value="FAD/NAD(P)-binding domain"/>
    <property type="match status" value="1"/>
</dbReference>
<dbReference type="GeneID" id="76835260"/>
<evidence type="ECO:0000313" key="3">
    <source>
        <dbReference type="Proteomes" id="UP001163096"/>
    </source>
</evidence>
<dbReference type="Proteomes" id="UP001163096">
    <property type="component" value="Chromosome"/>
</dbReference>
<dbReference type="InterPro" id="IPR050464">
    <property type="entry name" value="Zeta_carotene_desat/Oxidored"/>
</dbReference>
<dbReference type="NCBIfam" id="NF005560">
    <property type="entry name" value="PRK07233.1"/>
    <property type="match status" value="1"/>
</dbReference>
<dbReference type="Gene3D" id="1.10.3110.10">
    <property type="entry name" value="protoporphyrinogen ix oxidase, domain 3"/>
    <property type="match status" value="1"/>
</dbReference>
<dbReference type="SUPFAM" id="SSF51905">
    <property type="entry name" value="FAD/NAD(P)-binding domain"/>
    <property type="match status" value="1"/>
</dbReference>
<feature type="domain" description="Amine oxidase" evidence="1">
    <location>
        <begin position="10"/>
        <end position="403"/>
    </location>
</feature>
<dbReference type="AlphaFoldDB" id="A0A9X9S2K9"/>
<accession>A0A9X9S2K9</accession>
<reference evidence="2" key="1">
    <citation type="submission" date="2022-11" db="EMBL/GenBank/DDBJ databases">
        <title>Complete genome sequence of Methanogenium organophilum DSM 3596.</title>
        <authorList>
            <person name="Chen S.-C."/>
            <person name="Lai S.-J."/>
            <person name="You Y.-T."/>
        </authorList>
    </citation>
    <scope>NUCLEOTIDE SEQUENCE</scope>
    <source>
        <strain evidence="2">DSM 3596</strain>
    </source>
</reference>
<dbReference type="KEGG" id="mou:OU421_09120"/>
<dbReference type="RefSeq" id="WP_268185789.1">
    <property type="nucleotide sequence ID" value="NZ_CP113361.1"/>
</dbReference>
<dbReference type="Gene3D" id="3.90.660.20">
    <property type="entry name" value="Protoporphyrinogen oxidase, mitochondrial, domain 2"/>
    <property type="match status" value="1"/>
</dbReference>
<dbReference type="Pfam" id="PF01593">
    <property type="entry name" value="Amino_oxidase"/>
    <property type="match status" value="1"/>
</dbReference>
<proteinExistence type="predicted"/>
<sequence>MRICIIGGGLTGLSAAYYLSGTHSVDVLEASSEAGGLLSSVPVHDTSIERYYHHCFSGDAHLLALINELGLAADLTWLNGSTGYFSEGRIYPLTSPVEILRYPLLTLRDKFRLGMLTLRAGKYQAASYDDMTADEFILDTCGQHTYDSFFAPLLRSKFGDMRHDVSAAWLISRIAIRSDRGPQGERLGYLRHGYQSLISGLSDAIRANDGAIHTGIPVRSLEKKEGGIWTVNGAPYDAVISTVRPSVLTSLGGPSFPDIPYQGAACVTLGLPRDVLQGIYWVNMKDNAPYGAAIGHTNFAPFEWYGEHIVYLASYFRDALPEDHEENMITDFCERFGVSRDEIRWHYMTTDTAAGPVYTTGYRSLIPPYEVDGIYCAGMFSPPNYPERSMEGSVVAAQTVAEMIRSSEAKHV</sequence>
<evidence type="ECO:0000313" key="2">
    <source>
        <dbReference type="EMBL" id="WAI00586.1"/>
    </source>
</evidence>
<dbReference type="GO" id="GO:0016491">
    <property type="term" value="F:oxidoreductase activity"/>
    <property type="evidence" value="ECO:0007669"/>
    <property type="project" value="InterPro"/>
</dbReference>
<protein>
    <submittedName>
        <fullName evidence="2">NAD(P)/FAD-dependent oxidoreductase</fullName>
    </submittedName>
</protein>
<dbReference type="InterPro" id="IPR002937">
    <property type="entry name" value="Amino_oxidase"/>
</dbReference>
<dbReference type="PANTHER" id="PTHR42923:SF3">
    <property type="entry name" value="PROTOPORPHYRINOGEN OXIDASE"/>
    <property type="match status" value="1"/>
</dbReference>
<evidence type="ECO:0000259" key="1">
    <source>
        <dbReference type="Pfam" id="PF01593"/>
    </source>
</evidence>
<dbReference type="InterPro" id="IPR036188">
    <property type="entry name" value="FAD/NAD-bd_sf"/>
</dbReference>
<organism evidence="2 3">
    <name type="scientific">Methanogenium organophilum</name>
    <dbReference type="NCBI Taxonomy" id="2199"/>
    <lineage>
        <taxon>Archaea</taxon>
        <taxon>Methanobacteriati</taxon>
        <taxon>Methanobacteriota</taxon>
        <taxon>Stenosarchaea group</taxon>
        <taxon>Methanomicrobia</taxon>
        <taxon>Methanomicrobiales</taxon>
        <taxon>Methanomicrobiaceae</taxon>
        <taxon>Methanogenium</taxon>
    </lineage>
</organism>